<dbReference type="EMBL" id="VIGC01000022">
    <property type="protein sequence ID" value="TQE94574.1"/>
    <property type="molecule type" value="Genomic_DNA"/>
</dbReference>
<feature type="short sequence motif" description="GXSXG" evidence="4">
    <location>
        <begin position="35"/>
        <end position="39"/>
    </location>
</feature>
<reference evidence="6 7" key="1">
    <citation type="submission" date="2019-06" db="EMBL/GenBank/DDBJ databases">
        <title>Genome sequence of Litorilinea aerophila BAA-2444.</title>
        <authorList>
            <person name="Maclea K.S."/>
            <person name="Maurais E.G."/>
            <person name="Iannazzi L.C."/>
        </authorList>
    </citation>
    <scope>NUCLEOTIDE SEQUENCE [LARGE SCALE GENOMIC DNA]</scope>
    <source>
        <strain evidence="6 7">ATCC BAA-2444</strain>
    </source>
</reference>
<proteinExistence type="predicted"/>
<dbReference type="Pfam" id="PF01734">
    <property type="entry name" value="Patatin"/>
    <property type="match status" value="1"/>
</dbReference>
<feature type="short sequence motif" description="DGA/G" evidence="4">
    <location>
        <begin position="167"/>
        <end position="169"/>
    </location>
</feature>
<sequence>MIALVLSGAGNRGPVEVGALRALVEHQIRPDFIVGTSAGAINGCYVAARGMSRETVEAMEALWQQASANVIYPGGILGAAWRLWRRADSLFSSDGMRTLIRNALPAGVTTFGHLQLPLYVTAVDLLSSRLFLFGEDGNVPLVDAVLASASVPAIHPPVAYHGLQLVDGGVLANVAASVAMDKGATQVYVVNAGYGGGPLTPAQGVLEVIGHTINAMMAQSLLQDLDRAIRDTAIDLHHIHIPAFQGISFRDFSKTREMIQAGYEAAQAYLAAPRPHVVAPAAVAQPALGAAVPGARELIPPYPRP</sequence>
<dbReference type="InParanoid" id="A0A540VCU5"/>
<evidence type="ECO:0000313" key="6">
    <source>
        <dbReference type="EMBL" id="TQE94574.1"/>
    </source>
</evidence>
<dbReference type="Proteomes" id="UP000317371">
    <property type="component" value="Unassembled WGS sequence"/>
</dbReference>
<evidence type="ECO:0000256" key="2">
    <source>
        <dbReference type="ARBA" id="ARBA00022963"/>
    </source>
</evidence>
<dbReference type="OrthoDB" id="9770965at2"/>
<dbReference type="PROSITE" id="PS51635">
    <property type="entry name" value="PNPLA"/>
    <property type="match status" value="1"/>
</dbReference>
<evidence type="ECO:0000256" key="1">
    <source>
        <dbReference type="ARBA" id="ARBA00022801"/>
    </source>
</evidence>
<keyword evidence="7" id="KW-1185">Reference proteome</keyword>
<dbReference type="GO" id="GO:0016787">
    <property type="term" value="F:hydrolase activity"/>
    <property type="evidence" value="ECO:0007669"/>
    <property type="project" value="UniProtKB-UniRule"/>
</dbReference>
<organism evidence="6 7">
    <name type="scientific">Litorilinea aerophila</name>
    <dbReference type="NCBI Taxonomy" id="1204385"/>
    <lineage>
        <taxon>Bacteria</taxon>
        <taxon>Bacillati</taxon>
        <taxon>Chloroflexota</taxon>
        <taxon>Caldilineae</taxon>
        <taxon>Caldilineales</taxon>
        <taxon>Caldilineaceae</taxon>
        <taxon>Litorilinea</taxon>
    </lineage>
</organism>
<feature type="domain" description="PNPLA" evidence="5">
    <location>
        <begin position="4"/>
        <end position="180"/>
    </location>
</feature>
<feature type="active site" description="Proton acceptor" evidence="4">
    <location>
        <position position="167"/>
    </location>
</feature>
<feature type="active site" description="Nucleophile" evidence="4">
    <location>
        <position position="37"/>
    </location>
</feature>
<dbReference type="GO" id="GO:0016042">
    <property type="term" value="P:lipid catabolic process"/>
    <property type="evidence" value="ECO:0007669"/>
    <property type="project" value="UniProtKB-UniRule"/>
</dbReference>
<protein>
    <submittedName>
        <fullName evidence="6">Patatin-like phospholipase family protein</fullName>
    </submittedName>
</protein>
<comment type="caution">
    <text evidence="6">The sequence shown here is derived from an EMBL/GenBank/DDBJ whole genome shotgun (WGS) entry which is preliminary data.</text>
</comment>
<evidence type="ECO:0000256" key="4">
    <source>
        <dbReference type="PROSITE-ProRule" id="PRU01161"/>
    </source>
</evidence>
<dbReference type="RefSeq" id="WP_141611145.1">
    <property type="nucleotide sequence ID" value="NZ_VIGC02000022.1"/>
</dbReference>
<dbReference type="PANTHER" id="PTHR14226:SF29">
    <property type="entry name" value="NEUROPATHY TARGET ESTERASE SWS"/>
    <property type="match status" value="1"/>
</dbReference>
<name>A0A540VCU5_9CHLR</name>
<dbReference type="InterPro" id="IPR016035">
    <property type="entry name" value="Acyl_Trfase/lysoPLipase"/>
</dbReference>
<dbReference type="PANTHER" id="PTHR14226">
    <property type="entry name" value="NEUROPATHY TARGET ESTERASE/SWISS CHEESE D.MELANOGASTER"/>
    <property type="match status" value="1"/>
</dbReference>
<accession>A0A540VCU5</accession>
<dbReference type="InterPro" id="IPR050301">
    <property type="entry name" value="NTE"/>
</dbReference>
<dbReference type="Gene3D" id="3.40.1090.10">
    <property type="entry name" value="Cytosolic phospholipase A2 catalytic domain"/>
    <property type="match status" value="2"/>
</dbReference>
<keyword evidence="1 4" id="KW-0378">Hydrolase</keyword>
<gene>
    <name evidence="6" type="ORF">FKZ61_15940</name>
</gene>
<keyword evidence="3 4" id="KW-0443">Lipid metabolism</keyword>
<evidence type="ECO:0000313" key="7">
    <source>
        <dbReference type="Proteomes" id="UP000317371"/>
    </source>
</evidence>
<evidence type="ECO:0000256" key="3">
    <source>
        <dbReference type="ARBA" id="ARBA00023098"/>
    </source>
</evidence>
<dbReference type="InterPro" id="IPR002641">
    <property type="entry name" value="PNPLA_dom"/>
</dbReference>
<dbReference type="SUPFAM" id="SSF52151">
    <property type="entry name" value="FabD/lysophospholipase-like"/>
    <property type="match status" value="1"/>
</dbReference>
<evidence type="ECO:0000259" key="5">
    <source>
        <dbReference type="PROSITE" id="PS51635"/>
    </source>
</evidence>
<dbReference type="AlphaFoldDB" id="A0A540VCU5"/>
<keyword evidence="2 4" id="KW-0442">Lipid degradation</keyword>
<feature type="short sequence motif" description="GXGXXG" evidence="4">
    <location>
        <begin position="8"/>
        <end position="13"/>
    </location>
</feature>